<evidence type="ECO:0000313" key="1">
    <source>
        <dbReference type="EMBL" id="AEE50507.1"/>
    </source>
</evidence>
<reference key="2">
    <citation type="submission" date="2011-04" db="EMBL/GenBank/DDBJ databases">
        <title>Complete sequence of chromosome of Haliscomenobacter hydrossis DSM 1100.</title>
        <authorList>
            <consortium name="US DOE Joint Genome Institute (JGI-PGF)"/>
            <person name="Lucas S."/>
            <person name="Han J."/>
            <person name="Lapidus A."/>
            <person name="Bruce D."/>
            <person name="Goodwin L."/>
            <person name="Pitluck S."/>
            <person name="Peters L."/>
            <person name="Kyrpides N."/>
            <person name="Mavromatis K."/>
            <person name="Ivanova N."/>
            <person name="Ovchinnikova G."/>
            <person name="Pagani I."/>
            <person name="Daligault H."/>
            <person name="Detter J.C."/>
            <person name="Han C."/>
            <person name="Land M."/>
            <person name="Hauser L."/>
            <person name="Markowitz V."/>
            <person name="Cheng J.-F."/>
            <person name="Hugenholtz P."/>
            <person name="Woyke T."/>
            <person name="Wu D."/>
            <person name="Verbarg S."/>
            <person name="Frueling A."/>
            <person name="Brambilla E."/>
            <person name="Klenk H.-P."/>
            <person name="Eisen J.A."/>
        </authorList>
    </citation>
    <scope>NUCLEOTIDE SEQUENCE</scope>
    <source>
        <strain>DSM 1100</strain>
    </source>
</reference>
<reference evidence="1 2" key="1">
    <citation type="journal article" date="2011" name="Stand. Genomic Sci.">
        <title>Complete genome sequence of Haliscomenobacter hydrossis type strain (O).</title>
        <authorList>
            <consortium name="US DOE Joint Genome Institute (JGI-PGF)"/>
            <person name="Daligault H."/>
            <person name="Lapidus A."/>
            <person name="Zeytun A."/>
            <person name="Nolan M."/>
            <person name="Lucas S."/>
            <person name="Del Rio T.G."/>
            <person name="Tice H."/>
            <person name="Cheng J.F."/>
            <person name="Tapia R."/>
            <person name="Han C."/>
            <person name="Goodwin L."/>
            <person name="Pitluck S."/>
            <person name="Liolios K."/>
            <person name="Pagani I."/>
            <person name="Ivanova N."/>
            <person name="Huntemann M."/>
            <person name="Mavromatis K."/>
            <person name="Mikhailova N."/>
            <person name="Pati A."/>
            <person name="Chen A."/>
            <person name="Palaniappan K."/>
            <person name="Land M."/>
            <person name="Hauser L."/>
            <person name="Brambilla E.M."/>
            <person name="Rohde M."/>
            <person name="Verbarg S."/>
            <person name="Goker M."/>
            <person name="Bristow J."/>
            <person name="Eisen J.A."/>
            <person name="Markowitz V."/>
            <person name="Hugenholtz P."/>
            <person name="Kyrpides N.C."/>
            <person name="Klenk H.P."/>
            <person name="Woyke T."/>
        </authorList>
    </citation>
    <scope>NUCLEOTIDE SEQUENCE [LARGE SCALE GENOMIC DNA]</scope>
    <source>
        <strain evidence="2">ATCC 27775 / DSM 1100 / LMG 10767 / O</strain>
    </source>
</reference>
<evidence type="ECO:0000313" key="2">
    <source>
        <dbReference type="Proteomes" id="UP000008461"/>
    </source>
</evidence>
<keyword evidence="2" id="KW-1185">Reference proteome</keyword>
<dbReference type="EMBL" id="CP002691">
    <property type="protein sequence ID" value="AEE50507.1"/>
    <property type="molecule type" value="Genomic_DNA"/>
</dbReference>
<name>F4KZS1_HALH1</name>
<sequence>MIILVLAGFLQMNAQQIMFVKKGAQGNGSSWNQAFGDLQQALQTAKPGTEIWVAAGVYTPTQTANRNVSFVINNGVTLLGGFVGNEASKHHRNWVTNLTILSGNIGDVTSNDDNSFNVVYTRNVSQVIVDGFMVCNGSAVNSTEKEHEGHRTSTGAAWYNEASQGTHFVQIKNCIFQDNKSNYAAGIYNLAVNGAANKSEIIDCQFIQNNAQVEGGAIMNVGNGGECSVRIEKCYLINNFALYGGAIFNRAINGGHNTTTISANILKDNKAYIDGADFFTNRDNTSINKPLFTNNVSTNSPNASNILDEVKLTPNTVSRMRASSRH</sequence>
<dbReference type="InterPro" id="IPR011050">
    <property type="entry name" value="Pectin_lyase_fold/virulence"/>
</dbReference>
<dbReference type="eggNOG" id="COG3210">
    <property type="taxonomic scope" value="Bacteria"/>
</dbReference>
<gene>
    <name evidence="1" type="ordered locus">Halhy_2638</name>
</gene>
<dbReference type="STRING" id="760192.Halhy_2638"/>
<protein>
    <recommendedName>
        <fullName evidence="3">Right handed beta helix domain-containing protein</fullName>
    </recommendedName>
</protein>
<dbReference type="InterPro" id="IPR012334">
    <property type="entry name" value="Pectin_lyas_fold"/>
</dbReference>
<evidence type="ECO:0008006" key="3">
    <source>
        <dbReference type="Google" id="ProtNLM"/>
    </source>
</evidence>
<dbReference type="Gene3D" id="2.160.20.10">
    <property type="entry name" value="Single-stranded right-handed beta-helix, Pectin lyase-like"/>
    <property type="match status" value="1"/>
</dbReference>
<proteinExistence type="predicted"/>
<accession>F4KZS1</accession>
<dbReference type="AlphaFoldDB" id="F4KZS1"/>
<organism evidence="1 2">
    <name type="scientific">Haliscomenobacter hydrossis (strain ATCC 27775 / DSM 1100 / LMG 10767 / O)</name>
    <dbReference type="NCBI Taxonomy" id="760192"/>
    <lineage>
        <taxon>Bacteria</taxon>
        <taxon>Pseudomonadati</taxon>
        <taxon>Bacteroidota</taxon>
        <taxon>Saprospiria</taxon>
        <taxon>Saprospirales</taxon>
        <taxon>Haliscomenobacteraceae</taxon>
        <taxon>Haliscomenobacter</taxon>
    </lineage>
</organism>
<dbReference type="SUPFAM" id="SSF51126">
    <property type="entry name" value="Pectin lyase-like"/>
    <property type="match status" value="1"/>
</dbReference>
<dbReference type="HOGENOM" id="CLU_851964_0_0_10"/>
<dbReference type="KEGG" id="hhy:Halhy_2638"/>
<dbReference type="Proteomes" id="UP000008461">
    <property type="component" value="Chromosome"/>
</dbReference>